<feature type="binding site" evidence="6 9">
    <location>
        <begin position="151"/>
        <end position="153"/>
    </location>
    <ligand>
        <name>substrate</name>
    </ligand>
</feature>
<proteinExistence type="inferred from homology"/>
<dbReference type="NCBIfam" id="TIGR00214">
    <property type="entry name" value="lipB"/>
    <property type="match status" value="1"/>
</dbReference>
<dbReference type="Proteomes" id="UP000061704">
    <property type="component" value="Chromosome"/>
</dbReference>
<dbReference type="KEGG" id="icp:ICMP_508"/>
<evidence type="ECO:0000256" key="1">
    <source>
        <dbReference type="ARBA" id="ARBA00004821"/>
    </source>
</evidence>
<dbReference type="UniPathway" id="UPA00538">
    <property type="reaction ID" value="UER00592"/>
</dbReference>
<dbReference type="GO" id="GO:0033819">
    <property type="term" value="F:lipoyl(octanoyl) transferase activity"/>
    <property type="evidence" value="ECO:0007669"/>
    <property type="project" value="UniProtKB-EC"/>
</dbReference>
<dbReference type="PROSITE" id="PS51733">
    <property type="entry name" value="BPL_LPL_CATALYTIC"/>
    <property type="match status" value="1"/>
</dbReference>
<dbReference type="HAMAP" id="MF_00013">
    <property type="entry name" value="LipB"/>
    <property type="match status" value="1"/>
</dbReference>
<dbReference type="PROSITE" id="PS01313">
    <property type="entry name" value="LIPB"/>
    <property type="match status" value="1"/>
</dbReference>
<keyword evidence="2 6" id="KW-0963">Cytoplasm</keyword>
<dbReference type="PIRSF" id="PIRSF016262">
    <property type="entry name" value="LPLase"/>
    <property type="match status" value="1"/>
</dbReference>
<comment type="similarity">
    <text evidence="6 7">Belongs to the LipB family.</text>
</comment>
<dbReference type="EMBL" id="AP010872">
    <property type="protein sequence ID" value="BAH83355.1"/>
    <property type="molecule type" value="Genomic_DNA"/>
</dbReference>
<dbReference type="GO" id="GO:0005737">
    <property type="term" value="C:cytoplasm"/>
    <property type="evidence" value="ECO:0007669"/>
    <property type="project" value="UniProtKB-SubCell"/>
</dbReference>
<comment type="subcellular location">
    <subcellularLocation>
        <location evidence="6">Cytoplasm</location>
    </subcellularLocation>
</comment>
<dbReference type="InterPro" id="IPR020605">
    <property type="entry name" value="Octanoyltransferase_CS"/>
</dbReference>
<comment type="pathway">
    <text evidence="1 6 7">Protein modification; protein lipoylation via endogenous pathway; protein N(6)-(lipoyl)lysine from octanoyl-[acyl-carrier-protein]: step 1/2.</text>
</comment>
<dbReference type="SUPFAM" id="SSF55681">
    <property type="entry name" value="Class II aaRS and biotin synthetases"/>
    <property type="match status" value="1"/>
</dbReference>
<comment type="function">
    <text evidence="5 6 7">Catalyzes the transfer of endogenously produced octanoic acid from octanoyl-acyl-carrier-protein onto the lipoyl domains of lipoate-dependent enzymes. Lipoyl-ACP can also act as a substrate although octanoyl-ACP is likely to be the physiological substrate.</text>
</comment>
<gene>
    <name evidence="6 12" type="primary">lipB</name>
    <name evidence="12" type="ORF">ICMP_508</name>
</gene>
<dbReference type="Gene3D" id="3.30.930.10">
    <property type="entry name" value="Bira Bifunctional Protein, Domain 2"/>
    <property type="match status" value="1"/>
</dbReference>
<dbReference type="NCBIfam" id="NF010922">
    <property type="entry name" value="PRK14342.1"/>
    <property type="match status" value="1"/>
</dbReference>
<evidence type="ECO:0000313" key="13">
    <source>
        <dbReference type="Proteomes" id="UP000061704"/>
    </source>
</evidence>
<name>C5WDE9_9ENTR</name>
<protein>
    <recommendedName>
        <fullName evidence="6 7">Octanoyltransferase</fullName>
        <ecNumber evidence="6 7">2.3.1.181</ecNumber>
    </recommendedName>
    <alternativeName>
        <fullName evidence="6">Lipoate-protein ligase B</fullName>
    </alternativeName>
    <alternativeName>
        <fullName evidence="6">Lipoyl/octanoyl transferase</fullName>
    </alternativeName>
    <alternativeName>
        <fullName evidence="6">Octanoyl-[acyl-carrier-protein]-protein N-octanoyltransferase</fullName>
    </alternativeName>
</protein>
<evidence type="ECO:0000256" key="6">
    <source>
        <dbReference type="HAMAP-Rule" id="MF_00013"/>
    </source>
</evidence>
<reference evidence="12 13" key="1">
    <citation type="journal article" date="2011" name="Genome Biol. Evol.">
        <title>Reductive evolution of bacterial genome in insect gut environment.</title>
        <authorList>
            <person name="Nikoh N."/>
            <person name="Hosokawa T."/>
            <person name="Ohshima K."/>
            <person name="Hattori M."/>
            <person name="Fukatsu T."/>
        </authorList>
    </citation>
    <scope>NUCLEOTIDE SEQUENCE [LARGE SCALE GENOMIC DNA]</scope>
    <source>
        <strain evidence="12 13">Mpkobe</strain>
    </source>
</reference>
<sequence length="212" mass="24061">MLSNIILVRKLGLLNWEITSDAMHLFTNQRNEYSNDELWLVEHPPIFTQGKSCKKNNLFMLNNIPIVHSDRGGQTTYHGPGQQIMYVLIDIKRRKLNVSKLVLLLEKTVITTLQYYGINSYSYPEAPGVYVNKKKICSLGLRIQKGCSLHGLAVNVAMDLNPFLSINPCGYVGMQMTQLSEFKPEITVKEVGFKLADVFARLAGYEKITYLT</sequence>
<dbReference type="PANTHER" id="PTHR10993">
    <property type="entry name" value="OCTANOYLTRANSFERASE"/>
    <property type="match status" value="1"/>
</dbReference>
<evidence type="ECO:0000256" key="10">
    <source>
        <dbReference type="PIRSR" id="PIRSR016262-3"/>
    </source>
</evidence>
<dbReference type="GO" id="GO:0009249">
    <property type="term" value="P:protein lipoylation"/>
    <property type="evidence" value="ECO:0007669"/>
    <property type="project" value="InterPro"/>
</dbReference>
<feature type="binding site" evidence="6 9">
    <location>
        <begin position="71"/>
        <end position="78"/>
    </location>
    <ligand>
        <name>substrate</name>
    </ligand>
</feature>
<dbReference type="STRING" id="476281.ICMP_508"/>
<feature type="active site" description="Acyl-thioester intermediate" evidence="6 8">
    <location>
        <position position="169"/>
    </location>
</feature>
<evidence type="ECO:0000256" key="5">
    <source>
        <dbReference type="ARBA" id="ARBA00024732"/>
    </source>
</evidence>
<dbReference type="RefSeq" id="WP_041069628.1">
    <property type="nucleotide sequence ID" value="NZ_AP010872.1"/>
</dbReference>
<comment type="miscellaneous">
    <text evidence="6">In the reaction, the free carboxyl group of octanoic acid is attached via an amide linkage to the epsilon-amino group of a specific lysine residue of lipoyl domains of lipoate-dependent enzymes.</text>
</comment>
<evidence type="ECO:0000256" key="3">
    <source>
        <dbReference type="ARBA" id="ARBA00022679"/>
    </source>
</evidence>
<dbReference type="OrthoDB" id="9787061at2"/>
<evidence type="ECO:0000256" key="8">
    <source>
        <dbReference type="PIRSR" id="PIRSR016262-1"/>
    </source>
</evidence>
<dbReference type="AlphaFoldDB" id="C5WDE9"/>
<evidence type="ECO:0000256" key="4">
    <source>
        <dbReference type="ARBA" id="ARBA00023315"/>
    </source>
</evidence>
<feature type="site" description="Lowers pKa of active site Cys" evidence="6 10">
    <location>
        <position position="135"/>
    </location>
</feature>
<evidence type="ECO:0000256" key="9">
    <source>
        <dbReference type="PIRSR" id="PIRSR016262-2"/>
    </source>
</evidence>
<keyword evidence="3 6" id="KW-0808">Transferase</keyword>
<dbReference type="FunFam" id="3.30.930.10:FF:000020">
    <property type="entry name" value="Octanoyltransferase"/>
    <property type="match status" value="1"/>
</dbReference>
<dbReference type="InterPro" id="IPR045864">
    <property type="entry name" value="aa-tRNA-synth_II/BPL/LPL"/>
</dbReference>
<evidence type="ECO:0000256" key="7">
    <source>
        <dbReference type="PIRNR" id="PIRNR016262"/>
    </source>
</evidence>
<dbReference type="HOGENOM" id="CLU_035168_3_1_6"/>
<feature type="binding site" evidence="6 9">
    <location>
        <begin position="138"/>
        <end position="140"/>
    </location>
    <ligand>
        <name>substrate</name>
    </ligand>
</feature>
<dbReference type="EC" id="2.3.1.181" evidence="6 7"/>
<dbReference type="InterPro" id="IPR000544">
    <property type="entry name" value="Octanoyltransferase"/>
</dbReference>
<dbReference type="CDD" id="cd16444">
    <property type="entry name" value="LipB"/>
    <property type="match status" value="1"/>
</dbReference>
<feature type="domain" description="BPL/LPL catalytic" evidence="11">
    <location>
        <begin position="32"/>
        <end position="207"/>
    </location>
</feature>
<evidence type="ECO:0000259" key="11">
    <source>
        <dbReference type="PROSITE" id="PS51733"/>
    </source>
</evidence>
<accession>C5WDE9</accession>
<keyword evidence="4 6" id="KW-0012">Acyltransferase</keyword>
<comment type="catalytic activity">
    <reaction evidence="6 7">
        <text>octanoyl-[ACP] + L-lysyl-[protein] = N(6)-octanoyl-L-lysyl-[protein] + holo-[ACP] + H(+)</text>
        <dbReference type="Rhea" id="RHEA:17665"/>
        <dbReference type="Rhea" id="RHEA-COMP:9636"/>
        <dbReference type="Rhea" id="RHEA-COMP:9685"/>
        <dbReference type="Rhea" id="RHEA-COMP:9752"/>
        <dbReference type="Rhea" id="RHEA-COMP:9928"/>
        <dbReference type="ChEBI" id="CHEBI:15378"/>
        <dbReference type="ChEBI" id="CHEBI:29969"/>
        <dbReference type="ChEBI" id="CHEBI:64479"/>
        <dbReference type="ChEBI" id="CHEBI:78463"/>
        <dbReference type="ChEBI" id="CHEBI:78809"/>
        <dbReference type="EC" id="2.3.1.181"/>
    </reaction>
</comment>
<evidence type="ECO:0000313" key="12">
    <source>
        <dbReference type="EMBL" id="BAH83355.1"/>
    </source>
</evidence>
<evidence type="ECO:0000256" key="2">
    <source>
        <dbReference type="ARBA" id="ARBA00022490"/>
    </source>
</evidence>
<dbReference type="Pfam" id="PF21948">
    <property type="entry name" value="LplA-B_cat"/>
    <property type="match status" value="1"/>
</dbReference>
<dbReference type="PANTHER" id="PTHR10993:SF7">
    <property type="entry name" value="LIPOYLTRANSFERASE 2, MITOCHONDRIAL-RELATED"/>
    <property type="match status" value="1"/>
</dbReference>
<keyword evidence="13" id="KW-1185">Reference proteome</keyword>
<dbReference type="InterPro" id="IPR004143">
    <property type="entry name" value="BPL_LPL_catalytic"/>
</dbReference>
<organism evidence="12 13">
    <name type="scientific">Candidatus Ishikawaella capsulata Mpkobe</name>
    <dbReference type="NCBI Taxonomy" id="476281"/>
    <lineage>
        <taxon>Bacteria</taxon>
        <taxon>Pseudomonadati</taxon>
        <taxon>Pseudomonadota</taxon>
        <taxon>Gammaproteobacteria</taxon>
        <taxon>Enterobacterales</taxon>
        <taxon>Enterobacteriaceae</taxon>
        <taxon>Candidatus Ishikawella</taxon>
    </lineage>
</organism>